<dbReference type="EMBL" id="CP003021">
    <property type="protein sequence ID" value="AEM68811.1"/>
    <property type="molecule type" value="Genomic_DNA"/>
</dbReference>
<name>A0A7U3ZSN3_MYCPK</name>
<evidence type="ECO:0000313" key="2">
    <source>
        <dbReference type="Proteomes" id="UP000008907"/>
    </source>
</evidence>
<reference evidence="1 2" key="1">
    <citation type="journal article" date="2011" name="J. Bacteriol.">
        <title>Genome Sequence of Mycoplasma putrefaciens Type Strain KS1.</title>
        <authorList>
            <person name="Calcutt M.J."/>
            <person name="Foecking M.F."/>
        </authorList>
    </citation>
    <scope>NUCLEOTIDE SEQUENCE [LARGE SCALE GENOMIC DNA]</scope>
    <source>
        <strain evidence="2">ATCC 15718 / NCTC 10155 / C30 KS-1 / KS-1</strain>
    </source>
</reference>
<gene>
    <name evidence="1" type="ordered locus">MPUT_0438</name>
</gene>
<accession>A0A7U3ZSN3</accession>
<dbReference type="RefSeq" id="WP_014035167.1">
    <property type="nucleotide sequence ID" value="NC_015946.1"/>
</dbReference>
<proteinExistence type="predicted"/>
<dbReference type="Proteomes" id="UP000008907">
    <property type="component" value="Chromosome"/>
</dbReference>
<protein>
    <submittedName>
        <fullName evidence="1">Uncharacterized protein</fullName>
    </submittedName>
</protein>
<evidence type="ECO:0000313" key="1">
    <source>
        <dbReference type="EMBL" id="AEM68811.1"/>
    </source>
</evidence>
<sequence>MKEIQRFLKKDLKDLTESEKLELFEILQPAIRFAIKKALSKFYKVPLEFQDMMTYAWFAFDDLLKKYQTKNIKKKFISSVIDAVTWKCTDACVKFINNKHKVLNISVYHSPTKREDEINKIASNYFPINTGWNDVVEKYFKNCDEPLAREIFSMYTNDETQNEICNKLDISRNKMTRILRKTINELQEIAKPLL</sequence>
<organism evidence="1 2">
    <name type="scientific">Mycoplasma putrefaciens (strain ATCC 15718 / NCTC 10155 / C30 KS-1 / KS-1)</name>
    <dbReference type="NCBI Taxonomy" id="743965"/>
    <lineage>
        <taxon>Bacteria</taxon>
        <taxon>Bacillati</taxon>
        <taxon>Mycoplasmatota</taxon>
        <taxon>Mollicutes</taxon>
        <taxon>Mycoplasmataceae</taxon>
        <taxon>Mycoplasma</taxon>
    </lineage>
</organism>
<dbReference type="AlphaFoldDB" id="A0A7U3ZSN3"/>
<dbReference type="KEGG" id="mpf:MPUT_0438"/>